<dbReference type="GO" id="GO:0004826">
    <property type="term" value="F:phenylalanine-tRNA ligase activity"/>
    <property type="evidence" value="ECO:0007669"/>
    <property type="project" value="UniProtKB-EC"/>
</dbReference>
<dbReference type="InterPro" id="IPR045864">
    <property type="entry name" value="aa-tRNA-synth_II/BPL/LPL"/>
</dbReference>
<evidence type="ECO:0000256" key="4">
    <source>
        <dbReference type="ARBA" id="ARBA00022840"/>
    </source>
</evidence>
<keyword evidence="6" id="KW-0030">Aminoacyl-tRNA synthetase</keyword>
<dbReference type="AlphaFoldDB" id="A0AAN9FRJ3"/>
<comment type="caution">
    <text evidence="9">The sequence shown here is derived from an EMBL/GenBank/DDBJ whole genome shotgun (WGS) entry which is preliminary data.</text>
</comment>
<keyword evidence="10" id="KW-1185">Reference proteome</keyword>
<gene>
    <name evidence="9" type="ORF">RIF29_09090</name>
</gene>
<dbReference type="Pfam" id="PF01409">
    <property type="entry name" value="tRNA-synt_2d"/>
    <property type="match status" value="1"/>
</dbReference>
<dbReference type="PROSITE" id="PS50862">
    <property type="entry name" value="AA_TRNA_LIGASE_II"/>
    <property type="match status" value="1"/>
</dbReference>
<dbReference type="SUPFAM" id="SSF55681">
    <property type="entry name" value="Class II aaRS and biotin synthetases"/>
    <property type="match status" value="1"/>
</dbReference>
<evidence type="ECO:0000256" key="3">
    <source>
        <dbReference type="ARBA" id="ARBA00022741"/>
    </source>
</evidence>
<evidence type="ECO:0000313" key="9">
    <source>
        <dbReference type="EMBL" id="KAK7281267.1"/>
    </source>
</evidence>
<dbReference type="GO" id="GO:0006432">
    <property type="term" value="P:phenylalanyl-tRNA aminoacylation"/>
    <property type="evidence" value="ECO:0007669"/>
    <property type="project" value="TreeGrafter"/>
</dbReference>
<feature type="compositionally biased region" description="Low complexity" evidence="7">
    <location>
        <begin position="100"/>
        <end position="116"/>
    </location>
</feature>
<dbReference type="GO" id="GO:0009328">
    <property type="term" value="C:phenylalanine-tRNA ligase complex"/>
    <property type="evidence" value="ECO:0007669"/>
    <property type="project" value="TreeGrafter"/>
</dbReference>
<accession>A0AAN9FRJ3</accession>
<dbReference type="EMBL" id="JAYWIO010000002">
    <property type="protein sequence ID" value="KAK7281267.1"/>
    <property type="molecule type" value="Genomic_DNA"/>
</dbReference>
<dbReference type="Gene3D" id="3.30.930.10">
    <property type="entry name" value="Bira Bifunctional Protein, Domain 2"/>
    <property type="match status" value="1"/>
</dbReference>
<feature type="domain" description="Aminoacyl-transfer RNA synthetases class-II family profile" evidence="8">
    <location>
        <begin position="9"/>
        <end position="81"/>
    </location>
</feature>
<dbReference type="GO" id="GO:0005829">
    <property type="term" value="C:cytosol"/>
    <property type="evidence" value="ECO:0007669"/>
    <property type="project" value="TreeGrafter"/>
</dbReference>
<protein>
    <recommendedName>
        <fullName evidence="1">phenylalanine--tRNA ligase</fullName>
        <ecNumber evidence="1">6.1.1.20</ecNumber>
    </recommendedName>
</protein>
<name>A0AAN9FRJ3_CROPI</name>
<evidence type="ECO:0000313" key="10">
    <source>
        <dbReference type="Proteomes" id="UP001372338"/>
    </source>
</evidence>
<proteinExistence type="predicted"/>
<evidence type="ECO:0000256" key="2">
    <source>
        <dbReference type="ARBA" id="ARBA00022598"/>
    </source>
</evidence>
<evidence type="ECO:0000256" key="5">
    <source>
        <dbReference type="ARBA" id="ARBA00022917"/>
    </source>
</evidence>
<dbReference type="EC" id="6.1.1.20" evidence="1"/>
<feature type="region of interest" description="Disordered" evidence="7">
    <location>
        <begin position="93"/>
        <end position="121"/>
    </location>
</feature>
<evidence type="ECO:0000256" key="6">
    <source>
        <dbReference type="ARBA" id="ARBA00023146"/>
    </source>
</evidence>
<dbReference type="InterPro" id="IPR002319">
    <property type="entry name" value="Phenylalanyl-tRNA_Synthase"/>
</dbReference>
<keyword evidence="4" id="KW-0067">ATP-binding</keyword>
<dbReference type="InterPro" id="IPR006195">
    <property type="entry name" value="aa-tRNA-synth_II"/>
</dbReference>
<sequence>MSSQKAFSPKKYFSIDRVFRNEPVDRTHLAEFHQIEGLVCDRGLTLCDLIGVLHDFFSRLGMTKLKFKPAYNPYTEPSMEIFSHRWPCMAKKWGRPPKTPSSSKSKASSESPGSQKLDFTQLDEEDLTEIDSLSPKQTERLLKNLDVLREKIKGKAILEEQQGEEQPLKTNRAIEEGLIEDNRVDGGGAVRLTTQPESFIEPSTTHQGESSACRLGVVKDKNISTASVRGGVEIDKDIGKGKVDGVAWDHFGFHCFLYDEKAGYEGIIAKIIDLKMNEHEEKQSEQLVTGLTLLEEK</sequence>
<organism evidence="9 10">
    <name type="scientific">Crotalaria pallida</name>
    <name type="common">Smooth rattlebox</name>
    <name type="synonym">Crotalaria striata</name>
    <dbReference type="NCBI Taxonomy" id="3830"/>
    <lineage>
        <taxon>Eukaryota</taxon>
        <taxon>Viridiplantae</taxon>
        <taxon>Streptophyta</taxon>
        <taxon>Embryophyta</taxon>
        <taxon>Tracheophyta</taxon>
        <taxon>Spermatophyta</taxon>
        <taxon>Magnoliopsida</taxon>
        <taxon>eudicotyledons</taxon>
        <taxon>Gunneridae</taxon>
        <taxon>Pentapetalae</taxon>
        <taxon>rosids</taxon>
        <taxon>fabids</taxon>
        <taxon>Fabales</taxon>
        <taxon>Fabaceae</taxon>
        <taxon>Papilionoideae</taxon>
        <taxon>50 kb inversion clade</taxon>
        <taxon>genistoids sensu lato</taxon>
        <taxon>core genistoids</taxon>
        <taxon>Crotalarieae</taxon>
        <taxon>Crotalaria</taxon>
    </lineage>
</organism>
<dbReference type="GO" id="GO:0000049">
    <property type="term" value="F:tRNA binding"/>
    <property type="evidence" value="ECO:0007669"/>
    <property type="project" value="InterPro"/>
</dbReference>
<dbReference type="GO" id="GO:0005524">
    <property type="term" value="F:ATP binding"/>
    <property type="evidence" value="ECO:0007669"/>
    <property type="project" value="UniProtKB-KW"/>
</dbReference>
<evidence type="ECO:0000259" key="8">
    <source>
        <dbReference type="PROSITE" id="PS50862"/>
    </source>
</evidence>
<dbReference type="Proteomes" id="UP001372338">
    <property type="component" value="Unassembled WGS sequence"/>
</dbReference>
<keyword evidence="5" id="KW-0648">Protein biosynthesis</keyword>
<dbReference type="PANTHER" id="PTHR11538:SF40">
    <property type="entry name" value="PHENYLALANINE--TRNA LIGASE ALPHA SUBUNIT"/>
    <property type="match status" value="1"/>
</dbReference>
<keyword evidence="2" id="KW-0436">Ligase</keyword>
<evidence type="ECO:0000256" key="7">
    <source>
        <dbReference type="SAM" id="MobiDB-lite"/>
    </source>
</evidence>
<keyword evidence="3" id="KW-0547">Nucleotide-binding</keyword>
<reference evidence="9 10" key="1">
    <citation type="submission" date="2024-01" db="EMBL/GenBank/DDBJ databases">
        <title>The genomes of 5 underutilized Papilionoideae crops provide insights into root nodulation and disease resistanc.</title>
        <authorList>
            <person name="Yuan L."/>
        </authorList>
    </citation>
    <scope>NUCLEOTIDE SEQUENCE [LARGE SCALE GENOMIC DNA]</scope>
    <source>
        <strain evidence="9">ZHUSHIDOU_FW_LH</strain>
        <tissue evidence="9">Leaf</tissue>
    </source>
</reference>
<dbReference type="PANTHER" id="PTHR11538">
    <property type="entry name" value="PHENYLALANYL-TRNA SYNTHETASE"/>
    <property type="match status" value="1"/>
</dbReference>
<evidence type="ECO:0000256" key="1">
    <source>
        <dbReference type="ARBA" id="ARBA00012814"/>
    </source>
</evidence>